<sequence length="117" mass="13717">MRDQLRPMLDAVKEKHPSLSVNVSLFGREGEIFNWIDMLTSNWRAEESSRKNELFFDYVEEQTVHDTYFDPLTYEIVSKNEGDDEGEVEERDNELVVRGLLLFRAMARLMNGVREGD</sequence>
<evidence type="ECO:0000313" key="2">
    <source>
        <dbReference type="Proteomes" id="UP000018948"/>
    </source>
</evidence>
<gene>
    <name evidence="1" type="ORF">F442_01417</name>
</gene>
<comment type="caution">
    <text evidence="1">The sequence shown here is derived from an EMBL/GenBank/DDBJ whole genome shotgun (WGS) entry which is preliminary data.</text>
</comment>
<proteinExistence type="predicted"/>
<evidence type="ECO:0000313" key="1">
    <source>
        <dbReference type="EMBL" id="ETP53700.1"/>
    </source>
</evidence>
<reference evidence="1 2" key="1">
    <citation type="submission" date="2013-11" db="EMBL/GenBank/DDBJ databases">
        <title>The Genome Sequence of Phytophthora parasitica P10297.</title>
        <authorList>
            <consortium name="The Broad Institute Genomics Platform"/>
            <person name="Russ C."/>
            <person name="Tyler B."/>
            <person name="Panabieres F."/>
            <person name="Shan W."/>
            <person name="Tripathy S."/>
            <person name="Grunwald N."/>
            <person name="Machado M."/>
            <person name="Johnson C.S."/>
            <person name="Walker B."/>
            <person name="Young S.K."/>
            <person name="Zeng Q."/>
            <person name="Gargeya S."/>
            <person name="Fitzgerald M."/>
            <person name="Haas B."/>
            <person name="Abouelleil A."/>
            <person name="Allen A.W."/>
            <person name="Alvarado L."/>
            <person name="Arachchi H.M."/>
            <person name="Berlin A.M."/>
            <person name="Chapman S.B."/>
            <person name="Gainer-Dewar J."/>
            <person name="Goldberg J."/>
            <person name="Griggs A."/>
            <person name="Gujja S."/>
            <person name="Hansen M."/>
            <person name="Howarth C."/>
            <person name="Imamovic A."/>
            <person name="Ireland A."/>
            <person name="Larimer J."/>
            <person name="McCowan C."/>
            <person name="Murphy C."/>
            <person name="Pearson M."/>
            <person name="Poon T.W."/>
            <person name="Priest M."/>
            <person name="Roberts A."/>
            <person name="Saif S."/>
            <person name="Shea T."/>
            <person name="Sisk P."/>
            <person name="Sykes S."/>
            <person name="Wortman J."/>
            <person name="Nusbaum C."/>
            <person name="Birren B."/>
        </authorList>
    </citation>
    <scope>NUCLEOTIDE SEQUENCE [LARGE SCALE GENOMIC DNA]</scope>
    <source>
        <strain evidence="1 2">P10297</strain>
    </source>
</reference>
<dbReference type="AlphaFoldDB" id="W3A3D2"/>
<dbReference type="Proteomes" id="UP000018948">
    <property type="component" value="Unassembled WGS sequence"/>
</dbReference>
<organism evidence="1 2">
    <name type="scientific">Phytophthora nicotianae P10297</name>
    <dbReference type="NCBI Taxonomy" id="1317064"/>
    <lineage>
        <taxon>Eukaryota</taxon>
        <taxon>Sar</taxon>
        <taxon>Stramenopiles</taxon>
        <taxon>Oomycota</taxon>
        <taxon>Peronosporomycetes</taxon>
        <taxon>Peronosporales</taxon>
        <taxon>Peronosporaceae</taxon>
        <taxon>Phytophthora</taxon>
    </lineage>
</organism>
<dbReference type="EMBL" id="ANIY01000267">
    <property type="protein sequence ID" value="ETP53700.1"/>
    <property type="molecule type" value="Genomic_DNA"/>
</dbReference>
<protein>
    <submittedName>
        <fullName evidence="1">Uncharacterized protein</fullName>
    </submittedName>
</protein>
<name>W3A3D2_PHYNI</name>
<accession>W3A3D2</accession>